<evidence type="ECO:0000256" key="12">
    <source>
        <dbReference type="ARBA" id="ARBA00023303"/>
    </source>
</evidence>
<feature type="region of interest" description="Disordered" evidence="14">
    <location>
        <begin position="385"/>
        <end position="404"/>
    </location>
</feature>
<keyword evidence="3 15" id="KW-0812">Transmembrane</keyword>
<feature type="transmembrane region" description="Helical" evidence="15">
    <location>
        <begin position="236"/>
        <end position="255"/>
    </location>
</feature>
<dbReference type="FunFam" id="2.70.170.10:FF:000028">
    <property type="entry name" value="AcetylCholine Receptor"/>
    <property type="match status" value="1"/>
</dbReference>
<dbReference type="PRINTS" id="PR00254">
    <property type="entry name" value="NICOTINICR"/>
</dbReference>
<dbReference type="SUPFAM" id="SSF90112">
    <property type="entry name" value="Neurotransmitter-gated ion-channel transmembrane pore"/>
    <property type="match status" value="1"/>
</dbReference>
<dbReference type="InterPro" id="IPR006029">
    <property type="entry name" value="Neurotrans-gated_channel_TM"/>
</dbReference>
<evidence type="ECO:0000256" key="5">
    <source>
        <dbReference type="ARBA" id="ARBA00023018"/>
    </source>
</evidence>
<feature type="compositionally biased region" description="Low complexity" evidence="14">
    <location>
        <begin position="387"/>
        <end position="399"/>
    </location>
</feature>
<dbReference type="CDD" id="cd19051">
    <property type="entry name" value="LGIC_TM_cation"/>
    <property type="match status" value="1"/>
</dbReference>
<dbReference type="Proteomes" id="UP000682733">
    <property type="component" value="Unassembled WGS sequence"/>
</dbReference>
<feature type="transmembrane region" description="Helical" evidence="15">
    <location>
        <begin position="261"/>
        <end position="282"/>
    </location>
</feature>
<dbReference type="Proteomes" id="UP000681722">
    <property type="component" value="Unassembled WGS sequence"/>
</dbReference>
<evidence type="ECO:0000256" key="10">
    <source>
        <dbReference type="ARBA" id="ARBA00023180"/>
    </source>
</evidence>
<organism evidence="20 23">
    <name type="scientific">Didymodactylos carnosus</name>
    <dbReference type="NCBI Taxonomy" id="1234261"/>
    <lineage>
        <taxon>Eukaryota</taxon>
        <taxon>Metazoa</taxon>
        <taxon>Spiralia</taxon>
        <taxon>Gnathifera</taxon>
        <taxon>Rotifera</taxon>
        <taxon>Eurotatoria</taxon>
        <taxon>Bdelloidea</taxon>
        <taxon>Philodinida</taxon>
        <taxon>Philodinidae</taxon>
        <taxon>Didymodactylos</taxon>
    </lineage>
</organism>
<evidence type="ECO:0000256" key="7">
    <source>
        <dbReference type="ARBA" id="ARBA00023136"/>
    </source>
</evidence>
<evidence type="ECO:0000259" key="17">
    <source>
        <dbReference type="Pfam" id="PF02931"/>
    </source>
</evidence>
<evidence type="ECO:0000256" key="1">
    <source>
        <dbReference type="ARBA" id="ARBA00022448"/>
    </source>
</evidence>
<evidence type="ECO:0000256" key="3">
    <source>
        <dbReference type="ARBA" id="ARBA00022692"/>
    </source>
</evidence>
<keyword evidence="10" id="KW-0325">Glycoprotein</keyword>
<dbReference type="PRINTS" id="PR00252">
    <property type="entry name" value="NRIONCHANNEL"/>
</dbReference>
<keyword evidence="9" id="KW-0675">Receptor</keyword>
<reference evidence="20" key="1">
    <citation type="submission" date="2021-02" db="EMBL/GenBank/DDBJ databases">
        <authorList>
            <person name="Nowell W R."/>
        </authorList>
    </citation>
    <scope>NUCLEOTIDE SEQUENCE</scope>
</reference>
<gene>
    <name evidence="20" type="ORF">GPM918_LOCUS36164</name>
    <name evidence="19" type="ORF">OVA965_LOCUS23960</name>
    <name evidence="22" type="ORF">SRO942_LOCUS36892</name>
    <name evidence="21" type="ORF">TMI583_LOCUS24684</name>
</gene>
<keyword evidence="23" id="KW-1185">Reference proteome</keyword>
<evidence type="ECO:0000256" key="4">
    <source>
        <dbReference type="ARBA" id="ARBA00022989"/>
    </source>
</evidence>
<feature type="signal peptide" evidence="16">
    <location>
        <begin position="1"/>
        <end position="20"/>
    </location>
</feature>
<comment type="caution">
    <text evidence="20">The sequence shown here is derived from an EMBL/GenBank/DDBJ whole genome shotgun (WGS) entry which is preliminary data.</text>
</comment>
<dbReference type="OrthoDB" id="9980300at2759"/>
<dbReference type="Proteomes" id="UP000677228">
    <property type="component" value="Unassembled WGS sequence"/>
</dbReference>
<sequence>MTPLIINLLLLFNIFKLTRTNEVELRRLLFHATSYDPKVCPVKHPTDVTSVHANLILIQIESVDEKAQIVTSNIQLICSWCDPWMTWNQTKFNNIPALSVPHNHLWTPDVILVNSADAKYSRNREHYALILRHDGYVRFMFQDLWKSMCKVRSKYFPFDRQICTIIIRSGAHDKLSIRFYQRRLIQRHEFIRGEWDLEANYTELFEEHISEHMSNFSMIGFTLILVRNRLYYVMKIILPFSLVSCVTLFTFLLPPQTGEKLTLNVTILLSLVIYLQVLSGYIPKSEDETPVLTMFCNANFFLVFLSCIMTVFVLFLYHRPSRDTRCVPVLLRLVVLDYVAPIVCCDCSKLKRSPRKPKHRTTTKSSLIKLCSIEQRVSRLLASSQSNGTTTVRTTTNTNSLSPSRLNEQGVELLKCLRVIKTHIKNCWMNTSTASDHELNGTSMTNEIRNRLDEWQQIALVLDRLFFLIFIISMPCTGLLFWSTRFASNGTDYKSKYSTSKIEDAKCNMTYNEATWL</sequence>
<evidence type="ECO:0000256" key="15">
    <source>
        <dbReference type="SAM" id="Phobius"/>
    </source>
</evidence>
<dbReference type="EMBL" id="CAJOBA010035772">
    <property type="protein sequence ID" value="CAF4010502.1"/>
    <property type="molecule type" value="Genomic_DNA"/>
</dbReference>
<dbReference type="SUPFAM" id="SSF63712">
    <property type="entry name" value="Nicotinic receptor ligand binding domain-like"/>
    <property type="match status" value="1"/>
</dbReference>
<keyword evidence="11" id="KW-1071">Ligand-gated ion channel</keyword>
<comment type="subcellular location">
    <subcellularLocation>
        <location evidence="13">Synaptic cell membrane</location>
        <topology evidence="13">Multi-pass membrane protein</topology>
    </subcellularLocation>
</comment>
<feature type="chain" id="PRO_5044132134" evidence="16">
    <location>
        <begin position="21"/>
        <end position="517"/>
    </location>
</feature>
<evidence type="ECO:0000313" key="19">
    <source>
        <dbReference type="EMBL" id="CAF1200432.1"/>
    </source>
</evidence>
<dbReference type="InterPro" id="IPR036734">
    <property type="entry name" value="Neur_chan_lig-bd_sf"/>
</dbReference>
<feature type="transmembrane region" description="Helical" evidence="15">
    <location>
        <begin position="294"/>
        <end position="317"/>
    </location>
</feature>
<dbReference type="Gene3D" id="2.70.170.10">
    <property type="entry name" value="Neurotransmitter-gated ion-channel ligand-binding domain"/>
    <property type="match status" value="1"/>
</dbReference>
<dbReference type="InterPro" id="IPR038050">
    <property type="entry name" value="Neuro_actylchol_rec"/>
</dbReference>
<dbReference type="GO" id="GO:0004888">
    <property type="term" value="F:transmembrane signaling receptor activity"/>
    <property type="evidence" value="ECO:0007669"/>
    <property type="project" value="InterPro"/>
</dbReference>
<evidence type="ECO:0000256" key="6">
    <source>
        <dbReference type="ARBA" id="ARBA00023065"/>
    </source>
</evidence>
<dbReference type="InterPro" id="IPR006202">
    <property type="entry name" value="Neur_chan_lig-bd"/>
</dbReference>
<keyword evidence="5" id="KW-0770">Synapse</keyword>
<evidence type="ECO:0000256" key="9">
    <source>
        <dbReference type="ARBA" id="ARBA00023170"/>
    </source>
</evidence>
<feature type="domain" description="Neurotransmitter-gated ion-channel ligand-binding" evidence="17">
    <location>
        <begin position="29"/>
        <end position="228"/>
    </location>
</feature>
<evidence type="ECO:0000256" key="14">
    <source>
        <dbReference type="SAM" id="MobiDB-lite"/>
    </source>
</evidence>
<proteinExistence type="predicted"/>
<evidence type="ECO:0000313" key="20">
    <source>
        <dbReference type="EMBL" id="CAF1489030.1"/>
    </source>
</evidence>
<dbReference type="EMBL" id="CAJNOQ010021607">
    <property type="protein sequence ID" value="CAF1489030.1"/>
    <property type="molecule type" value="Genomic_DNA"/>
</dbReference>
<dbReference type="InterPro" id="IPR002394">
    <property type="entry name" value="Nicotinic_acetylcholine_rcpt"/>
</dbReference>
<keyword evidence="7 15" id="KW-0472">Membrane</keyword>
<evidence type="ECO:0000256" key="8">
    <source>
        <dbReference type="ARBA" id="ARBA00023157"/>
    </source>
</evidence>
<dbReference type="GO" id="GO:0022848">
    <property type="term" value="F:acetylcholine-gated monoatomic cation-selective channel activity"/>
    <property type="evidence" value="ECO:0007669"/>
    <property type="project" value="InterPro"/>
</dbReference>
<evidence type="ECO:0000313" key="23">
    <source>
        <dbReference type="Proteomes" id="UP000663829"/>
    </source>
</evidence>
<keyword evidence="6" id="KW-0406">Ion transport</keyword>
<accession>A0A815S9K8</accession>
<dbReference type="EMBL" id="CAJOBC010087095">
    <property type="protein sequence ID" value="CAF4352412.1"/>
    <property type="molecule type" value="Genomic_DNA"/>
</dbReference>
<dbReference type="InterPro" id="IPR006201">
    <property type="entry name" value="Neur_channel"/>
</dbReference>
<evidence type="ECO:0000256" key="13">
    <source>
        <dbReference type="ARBA" id="ARBA00034099"/>
    </source>
</evidence>
<evidence type="ECO:0000256" key="11">
    <source>
        <dbReference type="ARBA" id="ARBA00023286"/>
    </source>
</evidence>
<evidence type="ECO:0000259" key="18">
    <source>
        <dbReference type="Pfam" id="PF02932"/>
    </source>
</evidence>
<evidence type="ECO:0000256" key="16">
    <source>
        <dbReference type="SAM" id="SignalP"/>
    </source>
</evidence>
<feature type="domain" description="Neurotransmitter-gated ion-channel transmembrane" evidence="18">
    <location>
        <begin position="236"/>
        <end position="482"/>
    </location>
</feature>
<keyword evidence="1" id="KW-0813">Transport</keyword>
<keyword evidence="4 15" id="KW-1133">Transmembrane helix</keyword>
<dbReference type="AlphaFoldDB" id="A0A815S9K8"/>
<dbReference type="Proteomes" id="UP000663829">
    <property type="component" value="Unassembled WGS sequence"/>
</dbReference>
<feature type="transmembrane region" description="Helical" evidence="15">
    <location>
        <begin position="465"/>
        <end position="483"/>
    </location>
</feature>
<keyword evidence="12" id="KW-0407">Ion channel</keyword>
<dbReference type="GO" id="GO:0045211">
    <property type="term" value="C:postsynaptic membrane"/>
    <property type="evidence" value="ECO:0007669"/>
    <property type="project" value="InterPro"/>
</dbReference>
<keyword evidence="2" id="KW-1003">Cell membrane</keyword>
<name>A0A815S9K8_9BILA</name>
<evidence type="ECO:0000313" key="21">
    <source>
        <dbReference type="EMBL" id="CAF4010502.1"/>
    </source>
</evidence>
<keyword evidence="16" id="KW-0732">Signal</keyword>
<keyword evidence="8" id="KW-1015">Disulfide bond</keyword>
<evidence type="ECO:0000313" key="22">
    <source>
        <dbReference type="EMBL" id="CAF4352412.1"/>
    </source>
</evidence>
<dbReference type="InterPro" id="IPR036719">
    <property type="entry name" value="Neuro-gated_channel_TM_sf"/>
</dbReference>
<dbReference type="Gene3D" id="1.20.58.390">
    <property type="entry name" value="Neurotransmitter-gated ion-channel transmembrane domain"/>
    <property type="match status" value="1"/>
</dbReference>
<dbReference type="EMBL" id="CAJNOK010014235">
    <property type="protein sequence ID" value="CAF1200432.1"/>
    <property type="molecule type" value="Genomic_DNA"/>
</dbReference>
<dbReference type="PANTHER" id="PTHR18945">
    <property type="entry name" value="NEUROTRANSMITTER GATED ION CHANNEL"/>
    <property type="match status" value="1"/>
</dbReference>
<dbReference type="Pfam" id="PF02931">
    <property type="entry name" value="Neur_chan_LBD"/>
    <property type="match status" value="1"/>
</dbReference>
<protein>
    <submittedName>
        <fullName evidence="20">Uncharacterized protein</fullName>
    </submittedName>
</protein>
<dbReference type="Pfam" id="PF02932">
    <property type="entry name" value="Neur_chan_memb"/>
    <property type="match status" value="1"/>
</dbReference>
<evidence type="ECO:0000256" key="2">
    <source>
        <dbReference type="ARBA" id="ARBA00022475"/>
    </source>
</evidence>